<dbReference type="AlphaFoldDB" id="A0A543CWD7"/>
<protein>
    <submittedName>
        <fullName evidence="3">N-hydroxyarylamine O-acetyltransferase</fullName>
    </submittedName>
</protein>
<dbReference type="Proteomes" id="UP000316096">
    <property type="component" value="Unassembled WGS sequence"/>
</dbReference>
<sequence>MSPDDPAYGWHGDLLDLDAYLARIGVEGELPPTVGTLRVLMRAHALAIPFENLEIVLGRPILLGVEDLQAKMVRASRGGYCFEHVTLFAAVLERLGFGVTGLSARVRMGSGALRPATHALLRVAAEDGGDWICDVGFGHGQLEPIELADGAGTTRDRWAFRLERGVEGWLLYAGPLDLHSFTLDPRYAIDYVVFDHYVSTHPRSPFVGRLIAQCVRPEIRYALDGTTLTSTRVDGTDETVRLEPGEVPKVLEEVFGIVLDEQDTARLVAVLAAG</sequence>
<name>A0A543CWD7_9ACTN</name>
<dbReference type="OrthoDB" id="7181050at2"/>
<dbReference type="Gene3D" id="3.30.2140.10">
    <property type="entry name" value="Arylamine N-acetyltransferase"/>
    <property type="match status" value="1"/>
</dbReference>
<comment type="similarity">
    <text evidence="1 2">Belongs to the arylamine N-acetyltransferase family.</text>
</comment>
<evidence type="ECO:0000313" key="3">
    <source>
        <dbReference type="EMBL" id="TQM01417.1"/>
    </source>
</evidence>
<dbReference type="InterPro" id="IPR001447">
    <property type="entry name" value="Arylamine_N-AcTrfase"/>
</dbReference>
<evidence type="ECO:0000256" key="2">
    <source>
        <dbReference type="RuleBase" id="RU003452"/>
    </source>
</evidence>
<evidence type="ECO:0000256" key="1">
    <source>
        <dbReference type="ARBA" id="ARBA00006547"/>
    </source>
</evidence>
<gene>
    <name evidence="3" type="ORF">FB559_7176</name>
</gene>
<proteinExistence type="inferred from homology"/>
<dbReference type="SUPFAM" id="SSF54001">
    <property type="entry name" value="Cysteine proteinases"/>
    <property type="match status" value="1"/>
</dbReference>
<keyword evidence="3" id="KW-0808">Transferase</keyword>
<dbReference type="PANTHER" id="PTHR11786:SF0">
    <property type="entry name" value="ARYLAMINE N-ACETYLTRANSFERASE 4-RELATED"/>
    <property type="match status" value="1"/>
</dbReference>
<keyword evidence="4" id="KW-1185">Reference proteome</keyword>
<comment type="caution">
    <text evidence="3">The sequence shown here is derived from an EMBL/GenBank/DDBJ whole genome shotgun (WGS) entry which is preliminary data.</text>
</comment>
<dbReference type="InterPro" id="IPR038765">
    <property type="entry name" value="Papain-like_cys_pep_sf"/>
</dbReference>
<reference evidence="3 4" key="1">
    <citation type="submission" date="2019-06" db="EMBL/GenBank/DDBJ databases">
        <title>Sequencing the genomes of 1000 actinobacteria strains.</title>
        <authorList>
            <person name="Klenk H.-P."/>
        </authorList>
    </citation>
    <scope>NUCLEOTIDE SEQUENCE [LARGE SCALE GENOMIC DNA]</scope>
    <source>
        <strain evidence="3 4">DSM 102200</strain>
    </source>
</reference>
<dbReference type="EMBL" id="VFOZ01000001">
    <property type="protein sequence ID" value="TQM01417.1"/>
    <property type="molecule type" value="Genomic_DNA"/>
</dbReference>
<dbReference type="PRINTS" id="PR01543">
    <property type="entry name" value="ANATRNSFRASE"/>
</dbReference>
<dbReference type="GO" id="GO:0016407">
    <property type="term" value="F:acetyltransferase activity"/>
    <property type="evidence" value="ECO:0007669"/>
    <property type="project" value="InterPro"/>
</dbReference>
<dbReference type="RefSeq" id="WP_141961253.1">
    <property type="nucleotide sequence ID" value="NZ_VFOZ01000001.1"/>
</dbReference>
<dbReference type="PANTHER" id="PTHR11786">
    <property type="entry name" value="N-HYDROXYARYLAMINE O-ACETYLTRANSFERASE"/>
    <property type="match status" value="1"/>
</dbReference>
<organism evidence="3 4">
    <name type="scientific">Actinoallomurus bryophytorum</name>
    <dbReference type="NCBI Taxonomy" id="1490222"/>
    <lineage>
        <taxon>Bacteria</taxon>
        <taxon>Bacillati</taxon>
        <taxon>Actinomycetota</taxon>
        <taxon>Actinomycetes</taxon>
        <taxon>Streptosporangiales</taxon>
        <taxon>Thermomonosporaceae</taxon>
        <taxon>Actinoallomurus</taxon>
    </lineage>
</organism>
<dbReference type="Gene3D" id="2.40.128.150">
    <property type="entry name" value="Cysteine proteinases"/>
    <property type="match status" value="1"/>
</dbReference>
<evidence type="ECO:0000313" key="4">
    <source>
        <dbReference type="Proteomes" id="UP000316096"/>
    </source>
</evidence>
<dbReference type="Pfam" id="PF00797">
    <property type="entry name" value="Acetyltransf_2"/>
    <property type="match status" value="1"/>
</dbReference>
<accession>A0A543CWD7</accession>